<proteinExistence type="inferred from homology"/>
<comment type="function">
    <text evidence="5">An accessory protein needed during the final step in the assembly of 30S ribosomal subunit, possibly for assembly of the head region. Essential for efficient processing of 16S rRNA. May be needed both before and after RbfA during the maturation of 16S rRNA. It has affinity for free ribosomal 30S subunits but not for 70S ribosomes.</text>
</comment>
<keyword evidence="9" id="KW-1185">Reference proteome</keyword>
<dbReference type="Proteomes" id="UP000317839">
    <property type="component" value="Unassembled WGS sequence"/>
</dbReference>
<dbReference type="PANTHER" id="PTHR33692:SF1">
    <property type="entry name" value="RIBOSOME MATURATION FACTOR RIMM"/>
    <property type="match status" value="1"/>
</dbReference>
<comment type="domain">
    <text evidence="5">The PRC barrel domain binds ribosomal protein uS19.</text>
</comment>
<dbReference type="GO" id="GO:0005840">
    <property type="term" value="C:ribosome"/>
    <property type="evidence" value="ECO:0007669"/>
    <property type="project" value="InterPro"/>
</dbReference>
<evidence type="ECO:0000256" key="2">
    <source>
        <dbReference type="ARBA" id="ARBA00022517"/>
    </source>
</evidence>
<organism evidence="8 9">
    <name type="scientific">Aliikangiella marina</name>
    <dbReference type="NCBI Taxonomy" id="1712262"/>
    <lineage>
        <taxon>Bacteria</taxon>
        <taxon>Pseudomonadati</taxon>
        <taxon>Pseudomonadota</taxon>
        <taxon>Gammaproteobacteria</taxon>
        <taxon>Oceanospirillales</taxon>
        <taxon>Pleioneaceae</taxon>
        <taxon>Aliikangiella</taxon>
    </lineage>
</organism>
<dbReference type="AlphaFoldDB" id="A0A545TE62"/>
<dbReference type="GO" id="GO:0005737">
    <property type="term" value="C:cytoplasm"/>
    <property type="evidence" value="ECO:0007669"/>
    <property type="project" value="UniProtKB-SubCell"/>
</dbReference>
<comment type="similarity">
    <text evidence="5">Belongs to the RimM family.</text>
</comment>
<dbReference type="NCBIfam" id="TIGR02273">
    <property type="entry name" value="16S_RimM"/>
    <property type="match status" value="1"/>
</dbReference>
<dbReference type="InterPro" id="IPR056792">
    <property type="entry name" value="PRC_RimM"/>
</dbReference>
<evidence type="ECO:0000259" key="6">
    <source>
        <dbReference type="Pfam" id="PF01782"/>
    </source>
</evidence>
<dbReference type="InterPro" id="IPR011033">
    <property type="entry name" value="PRC_barrel-like_sf"/>
</dbReference>
<dbReference type="EMBL" id="VIKR01000002">
    <property type="protein sequence ID" value="TQV75512.1"/>
    <property type="molecule type" value="Genomic_DNA"/>
</dbReference>
<keyword evidence="3 5" id="KW-0698">rRNA processing</keyword>
<evidence type="ECO:0000259" key="7">
    <source>
        <dbReference type="Pfam" id="PF24986"/>
    </source>
</evidence>
<feature type="domain" description="Ribosome maturation factor RimM PRC barrel" evidence="7">
    <location>
        <begin position="100"/>
        <end position="175"/>
    </location>
</feature>
<evidence type="ECO:0000256" key="4">
    <source>
        <dbReference type="ARBA" id="ARBA00023186"/>
    </source>
</evidence>
<dbReference type="Gene3D" id="2.40.30.60">
    <property type="entry name" value="RimM"/>
    <property type="match status" value="1"/>
</dbReference>
<keyword evidence="4 5" id="KW-0143">Chaperone</keyword>
<evidence type="ECO:0000256" key="5">
    <source>
        <dbReference type="HAMAP-Rule" id="MF_00014"/>
    </source>
</evidence>
<dbReference type="Gene3D" id="2.30.30.240">
    <property type="entry name" value="PRC-barrel domain"/>
    <property type="match status" value="1"/>
</dbReference>
<evidence type="ECO:0000313" key="9">
    <source>
        <dbReference type="Proteomes" id="UP000317839"/>
    </source>
</evidence>
<name>A0A545TE62_9GAMM</name>
<dbReference type="InterPro" id="IPR036976">
    <property type="entry name" value="RimM_N_sf"/>
</dbReference>
<comment type="subcellular location">
    <subcellularLocation>
        <location evidence="5">Cytoplasm</location>
    </subcellularLocation>
</comment>
<dbReference type="InterPro" id="IPR009000">
    <property type="entry name" value="Transl_B-barrel_sf"/>
</dbReference>
<dbReference type="GO" id="GO:0006364">
    <property type="term" value="P:rRNA processing"/>
    <property type="evidence" value="ECO:0007669"/>
    <property type="project" value="UniProtKB-UniRule"/>
</dbReference>
<dbReference type="SUPFAM" id="SSF50447">
    <property type="entry name" value="Translation proteins"/>
    <property type="match status" value="1"/>
</dbReference>
<dbReference type="PANTHER" id="PTHR33692">
    <property type="entry name" value="RIBOSOME MATURATION FACTOR RIMM"/>
    <property type="match status" value="1"/>
</dbReference>
<evidence type="ECO:0000256" key="3">
    <source>
        <dbReference type="ARBA" id="ARBA00022552"/>
    </source>
</evidence>
<comment type="subunit">
    <text evidence="5">Binds ribosomal protein uS19.</text>
</comment>
<accession>A0A545TE62</accession>
<dbReference type="InterPro" id="IPR011961">
    <property type="entry name" value="RimM"/>
</dbReference>
<dbReference type="HAMAP" id="MF_00014">
    <property type="entry name" value="Ribosome_mat_RimM"/>
    <property type="match status" value="1"/>
</dbReference>
<evidence type="ECO:0000256" key="1">
    <source>
        <dbReference type="ARBA" id="ARBA00022490"/>
    </source>
</evidence>
<dbReference type="GO" id="GO:0043022">
    <property type="term" value="F:ribosome binding"/>
    <property type="evidence" value="ECO:0007669"/>
    <property type="project" value="InterPro"/>
</dbReference>
<evidence type="ECO:0000313" key="8">
    <source>
        <dbReference type="EMBL" id="TQV75512.1"/>
    </source>
</evidence>
<reference evidence="8 9" key="1">
    <citation type="submission" date="2019-06" db="EMBL/GenBank/DDBJ databases">
        <title>Draft genome of Aliikangiella marina GYP-15.</title>
        <authorList>
            <person name="Wang G."/>
        </authorList>
    </citation>
    <scope>NUCLEOTIDE SEQUENCE [LARGE SCALE GENOMIC DNA]</scope>
    <source>
        <strain evidence="8 9">GYP-15</strain>
    </source>
</reference>
<protein>
    <recommendedName>
        <fullName evidence="5">Ribosome maturation factor RimM</fullName>
    </recommendedName>
</protein>
<dbReference type="Pfam" id="PF24986">
    <property type="entry name" value="PRC_RimM"/>
    <property type="match status" value="1"/>
</dbReference>
<keyword evidence="2 5" id="KW-0690">Ribosome biogenesis</keyword>
<dbReference type="SUPFAM" id="SSF50346">
    <property type="entry name" value="PRC-barrel domain"/>
    <property type="match status" value="1"/>
</dbReference>
<dbReference type="GO" id="GO:0042274">
    <property type="term" value="P:ribosomal small subunit biogenesis"/>
    <property type="evidence" value="ECO:0007669"/>
    <property type="project" value="UniProtKB-UniRule"/>
</dbReference>
<dbReference type="RefSeq" id="WP_142942126.1">
    <property type="nucleotide sequence ID" value="NZ_VIKR01000002.1"/>
</dbReference>
<feature type="domain" description="RimM N-terminal" evidence="6">
    <location>
        <begin position="7"/>
        <end position="88"/>
    </location>
</feature>
<keyword evidence="1 5" id="KW-0963">Cytoplasm</keyword>
<comment type="caution">
    <text evidence="8">The sequence shown here is derived from an EMBL/GenBank/DDBJ whole genome shotgun (WGS) entry which is preliminary data.</text>
</comment>
<sequence length="177" mass="19829">MKDSPVVIGEITGVYGVKGWVKVFSHTEPRINIVKYNPWFLKQGNEWKSVKLINGRSQGKTIVAQIDGVNDRNDAHAMIGTQIAIESSQLQKLGAKDFYWRDLEGLEVVDLNGDVLGRISHLIETGANDVMVVKLPAEKAQGQKIKELMIPYLMDSVIKSVDLDANQMTVDWDDDYI</sequence>
<dbReference type="InterPro" id="IPR002676">
    <property type="entry name" value="RimM_N"/>
</dbReference>
<gene>
    <name evidence="5 8" type="primary">rimM</name>
    <name evidence="8" type="ORF">FLL45_11395</name>
</gene>
<dbReference type="OrthoDB" id="9783509at2"/>
<dbReference type="Pfam" id="PF01782">
    <property type="entry name" value="RimM"/>
    <property type="match status" value="1"/>
</dbReference>